<dbReference type="AlphaFoldDB" id="A0A2P5XR38"/>
<dbReference type="Proteomes" id="UP000239757">
    <property type="component" value="Unassembled WGS sequence"/>
</dbReference>
<sequence>MVVRKGKGEVVHSEQQPETHSKSIHEPSSNEWRTQKPRAHDKPKPSHDKLNVSPNQLKVGDNVLLDATDAHIATYEPNGAIPLTVLSIFPYGTVEVIHLKFATFKVNCTHLKCYFEFNSRNEECKLLAPP</sequence>
<dbReference type="EMBL" id="KZ664385">
    <property type="protein sequence ID" value="PPS05810.1"/>
    <property type="molecule type" value="Genomic_DNA"/>
</dbReference>
<gene>
    <name evidence="2" type="ORF">GOBAR_AA14839</name>
</gene>
<proteinExistence type="predicted"/>
<feature type="compositionally biased region" description="Basic and acidic residues" evidence="1">
    <location>
        <begin position="1"/>
        <end position="25"/>
    </location>
</feature>
<organism evidence="2 3">
    <name type="scientific">Gossypium barbadense</name>
    <name type="common">Sea Island cotton</name>
    <name type="synonym">Hibiscus barbadensis</name>
    <dbReference type="NCBI Taxonomy" id="3634"/>
    <lineage>
        <taxon>Eukaryota</taxon>
        <taxon>Viridiplantae</taxon>
        <taxon>Streptophyta</taxon>
        <taxon>Embryophyta</taxon>
        <taxon>Tracheophyta</taxon>
        <taxon>Spermatophyta</taxon>
        <taxon>Magnoliopsida</taxon>
        <taxon>eudicotyledons</taxon>
        <taxon>Gunneridae</taxon>
        <taxon>Pentapetalae</taxon>
        <taxon>rosids</taxon>
        <taxon>malvids</taxon>
        <taxon>Malvales</taxon>
        <taxon>Malvaceae</taxon>
        <taxon>Malvoideae</taxon>
        <taxon>Gossypium</taxon>
    </lineage>
</organism>
<evidence type="ECO:0000256" key="1">
    <source>
        <dbReference type="SAM" id="MobiDB-lite"/>
    </source>
</evidence>
<protein>
    <submittedName>
        <fullName evidence="2">Uncharacterized protein</fullName>
    </submittedName>
</protein>
<feature type="compositionally biased region" description="Basic and acidic residues" evidence="1">
    <location>
        <begin position="38"/>
        <end position="50"/>
    </location>
</feature>
<evidence type="ECO:0000313" key="2">
    <source>
        <dbReference type="EMBL" id="PPS05810.1"/>
    </source>
</evidence>
<accession>A0A2P5XR38</accession>
<feature type="region of interest" description="Disordered" evidence="1">
    <location>
        <begin position="1"/>
        <end position="55"/>
    </location>
</feature>
<reference evidence="2 3" key="1">
    <citation type="submission" date="2015-01" db="EMBL/GenBank/DDBJ databases">
        <title>Genome of allotetraploid Gossypium barbadense reveals genomic plasticity and fiber elongation in cotton evolution.</title>
        <authorList>
            <person name="Chen X."/>
            <person name="Liu X."/>
            <person name="Zhao B."/>
            <person name="Zheng H."/>
            <person name="Hu Y."/>
            <person name="Lu G."/>
            <person name="Yang C."/>
            <person name="Chen J."/>
            <person name="Shan C."/>
            <person name="Zhang L."/>
            <person name="Zhou Y."/>
            <person name="Wang L."/>
            <person name="Guo W."/>
            <person name="Bai Y."/>
            <person name="Ruan J."/>
            <person name="Shangguan X."/>
            <person name="Mao Y."/>
            <person name="Jiang J."/>
            <person name="Zhu Y."/>
            <person name="Lei J."/>
            <person name="Kang H."/>
            <person name="Chen S."/>
            <person name="He X."/>
            <person name="Wang R."/>
            <person name="Wang Y."/>
            <person name="Chen J."/>
            <person name="Wang L."/>
            <person name="Yu S."/>
            <person name="Wang B."/>
            <person name="Wei J."/>
            <person name="Song S."/>
            <person name="Lu X."/>
            <person name="Gao Z."/>
            <person name="Gu W."/>
            <person name="Deng X."/>
            <person name="Ma D."/>
            <person name="Wang S."/>
            <person name="Liang W."/>
            <person name="Fang L."/>
            <person name="Cai C."/>
            <person name="Zhu X."/>
            <person name="Zhou B."/>
            <person name="Zhang Y."/>
            <person name="Chen Z."/>
            <person name="Xu S."/>
            <person name="Zhu R."/>
            <person name="Wang S."/>
            <person name="Zhang T."/>
            <person name="Zhao G."/>
        </authorList>
    </citation>
    <scope>NUCLEOTIDE SEQUENCE [LARGE SCALE GENOMIC DNA]</scope>
    <source>
        <strain evidence="3">cv. Xinhai21</strain>
        <tissue evidence="2">Leaf</tissue>
    </source>
</reference>
<evidence type="ECO:0000313" key="3">
    <source>
        <dbReference type="Proteomes" id="UP000239757"/>
    </source>
</evidence>
<name>A0A2P5XR38_GOSBA</name>